<dbReference type="Proteomes" id="UP001226434">
    <property type="component" value="Unassembled WGS sequence"/>
</dbReference>
<dbReference type="PANTHER" id="PTHR41521:SF4">
    <property type="entry name" value="BLR0684 PROTEIN"/>
    <property type="match status" value="1"/>
</dbReference>
<feature type="domain" description="DUF1330" evidence="1">
    <location>
        <begin position="2"/>
        <end position="95"/>
    </location>
</feature>
<protein>
    <submittedName>
        <fullName evidence="2">DUF1330 domain-containing protein</fullName>
    </submittedName>
</protein>
<dbReference type="Gene3D" id="3.30.70.100">
    <property type="match status" value="1"/>
</dbReference>
<gene>
    <name evidence="2" type="ORF">QJ048_16030</name>
</gene>
<dbReference type="EMBL" id="JASBRG010000007">
    <property type="protein sequence ID" value="MDI3321305.1"/>
    <property type="molecule type" value="Genomic_DNA"/>
</dbReference>
<reference evidence="2 3" key="1">
    <citation type="submission" date="2023-05" db="EMBL/GenBank/DDBJ databases">
        <title>Genome sequence of Pinibacter sp. MAH-24.</title>
        <authorList>
            <person name="Huq M.A."/>
        </authorList>
    </citation>
    <scope>NUCLEOTIDE SEQUENCE [LARGE SCALE GENOMIC DNA]</scope>
    <source>
        <strain evidence="2 3">MAH-24</strain>
    </source>
</reference>
<dbReference type="InterPro" id="IPR011008">
    <property type="entry name" value="Dimeric_a/b-barrel"/>
</dbReference>
<name>A0ABT6RFG9_9BACT</name>
<keyword evidence="3" id="KW-1185">Reference proteome</keyword>
<proteinExistence type="predicted"/>
<evidence type="ECO:0000313" key="3">
    <source>
        <dbReference type="Proteomes" id="UP001226434"/>
    </source>
</evidence>
<evidence type="ECO:0000313" key="2">
    <source>
        <dbReference type="EMBL" id="MDI3321305.1"/>
    </source>
</evidence>
<dbReference type="RefSeq" id="WP_282335416.1">
    <property type="nucleotide sequence ID" value="NZ_JASBRG010000007.1"/>
</dbReference>
<accession>A0ABT6RFG9</accession>
<evidence type="ECO:0000259" key="1">
    <source>
        <dbReference type="Pfam" id="PF07045"/>
    </source>
</evidence>
<dbReference type="InterPro" id="IPR010753">
    <property type="entry name" value="DUF1330"/>
</dbReference>
<dbReference type="SUPFAM" id="SSF54909">
    <property type="entry name" value="Dimeric alpha+beta barrel"/>
    <property type="match status" value="1"/>
</dbReference>
<dbReference type="PANTHER" id="PTHR41521">
    <property type="match status" value="1"/>
</dbReference>
<comment type="caution">
    <text evidence="2">The sequence shown here is derived from an EMBL/GenBank/DDBJ whole genome shotgun (WGS) entry which is preliminary data.</text>
</comment>
<dbReference type="Pfam" id="PF07045">
    <property type="entry name" value="DUF1330"/>
    <property type="match status" value="1"/>
</dbReference>
<sequence length="95" mass="10863">MPAYIIVELSVIDKEGYEEYKKSAPSSISSYGGKYIVRGGQTENLEGNWQPERIAVLEFPTIERAKEWWSSEMYSKAKSIRQRTAKTKMILVEGV</sequence>
<organism evidence="2 3">
    <name type="scientific">Pinibacter soli</name>
    <dbReference type="NCBI Taxonomy" id="3044211"/>
    <lineage>
        <taxon>Bacteria</taxon>
        <taxon>Pseudomonadati</taxon>
        <taxon>Bacteroidota</taxon>
        <taxon>Chitinophagia</taxon>
        <taxon>Chitinophagales</taxon>
        <taxon>Chitinophagaceae</taxon>
        <taxon>Pinibacter</taxon>
    </lineage>
</organism>